<comment type="caution">
    <text evidence="2">The sequence shown here is derived from an EMBL/GenBank/DDBJ whole genome shotgun (WGS) entry which is preliminary data.</text>
</comment>
<feature type="compositionally biased region" description="Low complexity" evidence="1">
    <location>
        <begin position="128"/>
        <end position="163"/>
    </location>
</feature>
<dbReference type="EMBL" id="AZEI01000058">
    <property type="protein sequence ID" value="KRL16756.1"/>
    <property type="molecule type" value="Genomic_DNA"/>
</dbReference>
<accession>A0ABR5PDB3</accession>
<feature type="region of interest" description="Disordered" evidence="1">
    <location>
        <begin position="126"/>
        <end position="165"/>
    </location>
</feature>
<evidence type="ECO:0008006" key="4">
    <source>
        <dbReference type="Google" id="ProtNLM"/>
    </source>
</evidence>
<keyword evidence="3" id="KW-1185">Reference proteome</keyword>
<evidence type="ECO:0000313" key="3">
    <source>
        <dbReference type="Proteomes" id="UP000051977"/>
    </source>
</evidence>
<name>A0ABR5PDB3_9LACO</name>
<gene>
    <name evidence="2" type="ORF">FD12_GL002547</name>
</gene>
<sequence length="308" mass="34034">MSLIIGEDRYMKKSIFLVSASLAAVSFFAINQPVSHAASFQTLKVKNYNPIAYHPSTFRSVYLYNISHTAKLHNLKNYPRTTWYVSKKILMHSSLTGKNYAYFYVTNAKGDKSGIVWHGYLTRGVNPNANNANSTTNSGTNTGSNNGSTSNNNNSDSTNTSGTVNYSNDLSRQLAGYFEGVKPNAYLQKVANKFQRYANIEDPNKPWVAAQDFEDMVTSNYPDIWRAANGGFKYLYDHQSKTDLANFKAGRTSFEAYANKAILADNGNSSFRSYKGYQIGAYACPKGSKGYGQGVVILVDGIIDGDED</sequence>
<evidence type="ECO:0000313" key="2">
    <source>
        <dbReference type="EMBL" id="KRL16756.1"/>
    </source>
</evidence>
<reference evidence="2 3" key="1">
    <citation type="journal article" date="2015" name="Genome Announc.">
        <title>Expanding the biotechnology potential of lactobacilli through comparative genomics of 213 strains and associated genera.</title>
        <authorList>
            <person name="Sun Z."/>
            <person name="Harris H.M."/>
            <person name="McCann A."/>
            <person name="Guo C."/>
            <person name="Argimon S."/>
            <person name="Zhang W."/>
            <person name="Yang X."/>
            <person name="Jeffery I.B."/>
            <person name="Cooney J.C."/>
            <person name="Kagawa T.F."/>
            <person name="Liu W."/>
            <person name="Song Y."/>
            <person name="Salvetti E."/>
            <person name="Wrobel A."/>
            <person name="Rasinkangas P."/>
            <person name="Parkhill J."/>
            <person name="Rea M.C."/>
            <person name="O'Sullivan O."/>
            <person name="Ritari J."/>
            <person name="Douillard F.P."/>
            <person name="Paul Ross R."/>
            <person name="Yang R."/>
            <person name="Briner A.E."/>
            <person name="Felis G.E."/>
            <person name="de Vos W.M."/>
            <person name="Barrangou R."/>
            <person name="Klaenhammer T.R."/>
            <person name="Caufield P.W."/>
            <person name="Cui Y."/>
            <person name="Zhang H."/>
            <person name="O'Toole P.W."/>
        </authorList>
    </citation>
    <scope>NUCLEOTIDE SEQUENCE [LARGE SCALE GENOMIC DNA]</scope>
    <source>
        <strain evidence="2 3">DSM 19907</strain>
    </source>
</reference>
<organism evidence="2 3">
    <name type="scientific">Lentilactobacillus rapi DSM 19907 = JCM 15042</name>
    <dbReference type="NCBI Taxonomy" id="1423795"/>
    <lineage>
        <taxon>Bacteria</taxon>
        <taxon>Bacillati</taxon>
        <taxon>Bacillota</taxon>
        <taxon>Bacilli</taxon>
        <taxon>Lactobacillales</taxon>
        <taxon>Lactobacillaceae</taxon>
        <taxon>Lentilactobacillus</taxon>
    </lineage>
</organism>
<protein>
    <recommendedName>
        <fullName evidence="4">D-alanyl-D-alanine carboxypeptidase</fullName>
    </recommendedName>
</protein>
<proteinExistence type="predicted"/>
<dbReference type="Proteomes" id="UP000051977">
    <property type="component" value="Unassembled WGS sequence"/>
</dbReference>
<evidence type="ECO:0000256" key="1">
    <source>
        <dbReference type="SAM" id="MobiDB-lite"/>
    </source>
</evidence>